<reference evidence="1" key="1">
    <citation type="journal article" date="2021" name="Front. Plant Sci.">
        <title>Chromosome-Scale Genome Assembly for Chinese Sour Jujube and Insights Into Its Genome Evolution and Domestication Signature.</title>
        <authorList>
            <person name="Shen L.-Y."/>
            <person name="Luo H."/>
            <person name="Wang X.-L."/>
            <person name="Wang X.-M."/>
            <person name="Qiu X.-J."/>
            <person name="Liu H."/>
            <person name="Zhou S.-S."/>
            <person name="Jia K.-H."/>
            <person name="Nie S."/>
            <person name="Bao Y.-T."/>
            <person name="Zhang R.-G."/>
            <person name="Yun Q.-Z."/>
            <person name="Chai Y.-H."/>
            <person name="Lu J.-Y."/>
            <person name="Li Y."/>
            <person name="Zhao S.-W."/>
            <person name="Mao J.-F."/>
            <person name="Jia S.-G."/>
            <person name="Mao Y.-M."/>
        </authorList>
    </citation>
    <scope>NUCLEOTIDE SEQUENCE</scope>
    <source>
        <strain evidence="1">AT0</strain>
        <tissue evidence="1">Leaf</tissue>
    </source>
</reference>
<dbReference type="GO" id="GO:0000160">
    <property type="term" value="P:phosphorelay signal transduction system"/>
    <property type="evidence" value="ECO:0007669"/>
    <property type="project" value="InterPro"/>
</dbReference>
<dbReference type="InterPro" id="IPR036641">
    <property type="entry name" value="HPT_dom_sf"/>
</dbReference>
<accession>A0A978VN66</accession>
<protein>
    <submittedName>
        <fullName evidence="1">Uncharacterized protein</fullName>
    </submittedName>
</protein>
<gene>
    <name evidence="1" type="ORF">FEM48_Zijuj03G0044600</name>
</gene>
<dbReference type="Gene3D" id="1.20.120.160">
    <property type="entry name" value="HPT domain"/>
    <property type="match status" value="1"/>
</dbReference>
<name>A0A978VN66_ZIZJJ</name>
<evidence type="ECO:0000313" key="1">
    <source>
        <dbReference type="EMBL" id="KAH7536991.1"/>
    </source>
</evidence>
<organism evidence="1 2">
    <name type="scientific">Ziziphus jujuba var. spinosa</name>
    <dbReference type="NCBI Taxonomy" id="714518"/>
    <lineage>
        <taxon>Eukaryota</taxon>
        <taxon>Viridiplantae</taxon>
        <taxon>Streptophyta</taxon>
        <taxon>Embryophyta</taxon>
        <taxon>Tracheophyta</taxon>
        <taxon>Spermatophyta</taxon>
        <taxon>Magnoliopsida</taxon>
        <taxon>eudicotyledons</taxon>
        <taxon>Gunneridae</taxon>
        <taxon>Pentapetalae</taxon>
        <taxon>rosids</taxon>
        <taxon>fabids</taxon>
        <taxon>Rosales</taxon>
        <taxon>Rhamnaceae</taxon>
        <taxon>Paliureae</taxon>
        <taxon>Ziziphus</taxon>
    </lineage>
</organism>
<proteinExistence type="predicted"/>
<dbReference type="Proteomes" id="UP000813462">
    <property type="component" value="Unassembled WGS sequence"/>
</dbReference>
<dbReference type="EMBL" id="JAEACU010000003">
    <property type="protein sequence ID" value="KAH7536991.1"/>
    <property type="molecule type" value="Genomic_DNA"/>
</dbReference>
<sequence length="68" mass="7783">MQGLLNKFFITARSLKDVNGPYSFVELISTFRTETQSTLRTLTQEMDRPVVNYDEMEESCIKIKGSSS</sequence>
<dbReference type="AlphaFoldDB" id="A0A978VN66"/>
<comment type="caution">
    <text evidence="1">The sequence shown here is derived from an EMBL/GenBank/DDBJ whole genome shotgun (WGS) entry which is preliminary data.</text>
</comment>
<dbReference type="SUPFAM" id="SSF47226">
    <property type="entry name" value="Histidine-containing phosphotransfer domain, HPT domain"/>
    <property type="match status" value="1"/>
</dbReference>
<evidence type="ECO:0000313" key="2">
    <source>
        <dbReference type="Proteomes" id="UP000813462"/>
    </source>
</evidence>